<protein>
    <recommendedName>
        <fullName evidence="1">YkoP-like domain-containing protein</fullName>
    </recommendedName>
</protein>
<dbReference type="EMBL" id="JBHUIO010000002">
    <property type="protein sequence ID" value="MFD2168769.1"/>
    <property type="molecule type" value="Genomic_DNA"/>
</dbReference>
<dbReference type="RefSeq" id="WP_386043779.1">
    <property type="nucleotide sequence ID" value="NZ_JBHUIO010000002.1"/>
</dbReference>
<accession>A0ABW4ZSS0</accession>
<dbReference type="InterPro" id="IPR054467">
    <property type="entry name" value="YkoP-like_dom"/>
</dbReference>
<proteinExistence type="predicted"/>
<dbReference type="Pfam" id="PF22790">
    <property type="entry name" value="YkoP"/>
    <property type="match status" value="1"/>
</dbReference>
<comment type="caution">
    <text evidence="2">The sequence shown here is derived from an EMBL/GenBank/DDBJ whole genome shotgun (WGS) entry which is preliminary data.</text>
</comment>
<organism evidence="2 3">
    <name type="scientific">Tumebacillus lipolyticus</name>
    <dbReference type="NCBI Taxonomy" id="1280370"/>
    <lineage>
        <taxon>Bacteria</taxon>
        <taxon>Bacillati</taxon>
        <taxon>Bacillota</taxon>
        <taxon>Bacilli</taxon>
        <taxon>Bacillales</taxon>
        <taxon>Alicyclobacillaceae</taxon>
        <taxon>Tumebacillus</taxon>
    </lineage>
</organism>
<evidence type="ECO:0000259" key="1">
    <source>
        <dbReference type="Pfam" id="PF22790"/>
    </source>
</evidence>
<evidence type="ECO:0000313" key="2">
    <source>
        <dbReference type="EMBL" id="MFD2168769.1"/>
    </source>
</evidence>
<reference evidence="3" key="1">
    <citation type="journal article" date="2019" name="Int. J. Syst. Evol. Microbiol.">
        <title>The Global Catalogue of Microorganisms (GCM) 10K type strain sequencing project: providing services to taxonomists for standard genome sequencing and annotation.</title>
        <authorList>
            <consortium name="The Broad Institute Genomics Platform"/>
            <consortium name="The Broad Institute Genome Sequencing Center for Infectious Disease"/>
            <person name="Wu L."/>
            <person name="Ma J."/>
        </authorList>
    </citation>
    <scope>NUCLEOTIDE SEQUENCE [LARGE SCALE GENOMIC DNA]</scope>
    <source>
        <strain evidence="3">CGMCC 1.13574</strain>
    </source>
</reference>
<sequence length="198" mass="23649">MNRIELLLWGWGDVLYRLLRRFDFEDRRGKNIFRIRVRHYAGPVIRLPDGQEIHEGDWVGFLHIYNLRLQQMLHGVKSDNRRGVIVLRETQRSLPELVEFLRRHPRGERIKALIGVTLLNRGVEPLGFTVQSVPDTGWFRFKAWYMRLMLLICHPEGRRLSRKREKAFALKRVMISVEELVRRYGKVQPSVVIDIDRR</sequence>
<keyword evidence="3" id="KW-1185">Reference proteome</keyword>
<gene>
    <name evidence="2" type="ORF">ACFSOY_01890</name>
</gene>
<evidence type="ECO:0000313" key="3">
    <source>
        <dbReference type="Proteomes" id="UP001597343"/>
    </source>
</evidence>
<name>A0ABW4ZSS0_9BACL</name>
<dbReference type="Proteomes" id="UP001597343">
    <property type="component" value="Unassembled WGS sequence"/>
</dbReference>
<feature type="domain" description="YkoP-like" evidence="1">
    <location>
        <begin position="4"/>
        <end position="184"/>
    </location>
</feature>